<name>A0A2D2AZU8_9CAUL</name>
<dbReference type="SUPFAM" id="SSF57716">
    <property type="entry name" value="Glucocorticoid receptor-like (DNA-binding domain)"/>
    <property type="match status" value="1"/>
</dbReference>
<dbReference type="Gene3D" id="3.30.50.10">
    <property type="entry name" value="Erythroid Transcription Factor GATA-1, subunit A"/>
    <property type="match status" value="1"/>
</dbReference>
<dbReference type="PANTHER" id="PTHR36150:SF1">
    <property type="entry name" value="DNA GYRASE INHIBITOR YACG"/>
    <property type="match status" value="1"/>
</dbReference>
<dbReference type="Proteomes" id="UP000228945">
    <property type="component" value="Chromosome"/>
</dbReference>
<feature type="binding site" evidence="3">
    <location>
        <position position="5"/>
    </location>
    <ligand>
        <name>Zn(2+)</name>
        <dbReference type="ChEBI" id="CHEBI:29105"/>
    </ligand>
</feature>
<feature type="binding site" evidence="3">
    <location>
        <position position="8"/>
    </location>
    <ligand>
        <name>Zn(2+)</name>
        <dbReference type="ChEBI" id="CHEBI:29105"/>
    </ligand>
</feature>
<dbReference type="AlphaFoldDB" id="A0A2D2AZU8"/>
<dbReference type="GO" id="GO:0008657">
    <property type="term" value="F:DNA topoisomerase type II (double strand cut, ATP-hydrolyzing) inhibitor activity"/>
    <property type="evidence" value="ECO:0007669"/>
    <property type="project" value="UniProtKB-UniRule"/>
</dbReference>
<feature type="binding site" evidence="3">
    <location>
        <position position="24"/>
    </location>
    <ligand>
        <name>Zn(2+)</name>
        <dbReference type="ChEBI" id="CHEBI:29105"/>
    </ligand>
</feature>
<evidence type="ECO:0000256" key="3">
    <source>
        <dbReference type="HAMAP-Rule" id="MF_00649"/>
    </source>
</evidence>
<keyword evidence="1 3" id="KW-0479">Metal-binding</keyword>
<evidence type="ECO:0000256" key="1">
    <source>
        <dbReference type="ARBA" id="ARBA00022723"/>
    </source>
</evidence>
<dbReference type="GO" id="GO:0006355">
    <property type="term" value="P:regulation of DNA-templated transcription"/>
    <property type="evidence" value="ECO:0007669"/>
    <property type="project" value="InterPro"/>
</dbReference>
<accession>A0A2D2AZU8</accession>
<evidence type="ECO:0000256" key="2">
    <source>
        <dbReference type="ARBA" id="ARBA00022833"/>
    </source>
</evidence>
<dbReference type="InterPro" id="IPR013088">
    <property type="entry name" value="Znf_NHR/GATA"/>
</dbReference>
<proteinExistence type="inferred from homology"/>
<dbReference type="InterPro" id="IPR005584">
    <property type="entry name" value="DNA_gyrase_inhibitor_YacG"/>
</dbReference>
<comment type="cofactor">
    <cofactor evidence="3">
        <name>Zn(2+)</name>
        <dbReference type="ChEBI" id="CHEBI:29105"/>
    </cofactor>
    <text evidence="3">Binds 1 zinc ion.</text>
</comment>
<feature type="binding site" evidence="3">
    <location>
        <position position="20"/>
    </location>
    <ligand>
        <name>Zn(2+)</name>
        <dbReference type="ChEBI" id="CHEBI:29105"/>
    </ligand>
</feature>
<dbReference type="HAMAP" id="MF_00649">
    <property type="entry name" value="DNA_gyrase_inhibitor_YacG"/>
    <property type="match status" value="1"/>
</dbReference>
<protein>
    <recommendedName>
        <fullName evidence="3">DNA gyrase inhibitor YacG</fullName>
    </recommendedName>
</protein>
<organism evidence="4 5">
    <name type="scientific">Caulobacter mirabilis</name>
    <dbReference type="NCBI Taxonomy" id="69666"/>
    <lineage>
        <taxon>Bacteria</taxon>
        <taxon>Pseudomonadati</taxon>
        <taxon>Pseudomonadota</taxon>
        <taxon>Alphaproteobacteria</taxon>
        <taxon>Caulobacterales</taxon>
        <taxon>Caulobacteraceae</taxon>
        <taxon>Caulobacter</taxon>
    </lineage>
</organism>
<comment type="subunit">
    <text evidence="3">Interacts with GyrB.</text>
</comment>
<dbReference type="EMBL" id="CP024201">
    <property type="protein sequence ID" value="ATQ43526.1"/>
    <property type="molecule type" value="Genomic_DNA"/>
</dbReference>
<dbReference type="OrthoDB" id="9809663at2"/>
<evidence type="ECO:0000313" key="5">
    <source>
        <dbReference type="Proteomes" id="UP000228945"/>
    </source>
</evidence>
<keyword evidence="2 3" id="KW-0862">Zinc</keyword>
<comment type="function">
    <text evidence="3">Inhibits all the catalytic activities of DNA gyrase by preventing its interaction with DNA. Acts by binding directly to the C-terminal domain of GyrB, which probably disrupts DNA binding by the gyrase.</text>
</comment>
<evidence type="ECO:0000313" key="4">
    <source>
        <dbReference type="EMBL" id="ATQ43526.1"/>
    </source>
</evidence>
<comment type="similarity">
    <text evidence="3">Belongs to the DNA gyrase inhibitor YacG family.</text>
</comment>
<dbReference type="RefSeq" id="WP_099622776.1">
    <property type="nucleotide sequence ID" value="NZ_CP024201.1"/>
</dbReference>
<dbReference type="PANTHER" id="PTHR36150">
    <property type="entry name" value="DNA GYRASE INHIBITOR YACG"/>
    <property type="match status" value="1"/>
</dbReference>
<dbReference type="GO" id="GO:0008270">
    <property type="term" value="F:zinc ion binding"/>
    <property type="evidence" value="ECO:0007669"/>
    <property type="project" value="UniProtKB-UniRule"/>
</dbReference>
<dbReference type="Pfam" id="PF03884">
    <property type="entry name" value="YacG"/>
    <property type="match status" value="1"/>
</dbReference>
<dbReference type="KEGG" id="cmb:CSW64_14485"/>
<gene>
    <name evidence="3" type="primary">yacG</name>
    <name evidence="4" type="ORF">CSW64_14485</name>
</gene>
<sequence>MSRTCPICSKPTEEAYRPFCSKRCADVDLQRWFTGGYAIPVVEDDDEDGGLPQEIRED</sequence>
<keyword evidence="5" id="KW-1185">Reference proteome</keyword>
<reference evidence="4 5" key="1">
    <citation type="submission" date="2017-10" db="EMBL/GenBank/DDBJ databases">
        <title>Genome sequence of Caulobacter mirabilis FWC38.</title>
        <authorList>
            <person name="Fiebig A."/>
            <person name="Crosson S."/>
        </authorList>
    </citation>
    <scope>NUCLEOTIDE SEQUENCE [LARGE SCALE GENOMIC DNA]</scope>
    <source>
        <strain evidence="4 5">FWC 38</strain>
    </source>
</reference>